<accession>A0AAW0ZKK6</accession>
<evidence type="ECO:0000256" key="13">
    <source>
        <dbReference type="ARBA" id="ARBA00023228"/>
    </source>
</evidence>
<comment type="similarity">
    <text evidence="14">Belongs to the amino acid/polyamine transporter 2 family. SLC38A9 subfamily.</text>
</comment>
<keyword evidence="18" id="KW-1185">Reference proteome</keyword>
<keyword evidence="13" id="KW-0458">Lysosome</keyword>
<evidence type="ECO:0000259" key="16">
    <source>
        <dbReference type="Pfam" id="PF01490"/>
    </source>
</evidence>
<dbReference type="InterPro" id="IPR013057">
    <property type="entry name" value="AA_transpt_TM"/>
</dbReference>
<evidence type="ECO:0000256" key="5">
    <source>
        <dbReference type="ARBA" id="ARBA00022723"/>
    </source>
</evidence>
<comment type="caution">
    <text evidence="17">The sequence shown here is derived from an EMBL/GenBank/DDBJ whole genome shotgun (WGS) entry which is preliminary data.</text>
</comment>
<evidence type="ECO:0000256" key="10">
    <source>
        <dbReference type="ARBA" id="ARBA00023136"/>
    </source>
</evidence>
<keyword evidence="11" id="KW-1015">Disulfide bond</keyword>
<evidence type="ECO:0000256" key="6">
    <source>
        <dbReference type="ARBA" id="ARBA00022753"/>
    </source>
</evidence>
<keyword evidence="4 15" id="KW-0812">Transmembrane</keyword>
<keyword evidence="6" id="KW-0967">Endosome</keyword>
<evidence type="ECO:0000256" key="9">
    <source>
        <dbReference type="ARBA" id="ARBA00023053"/>
    </source>
</evidence>
<feature type="transmembrane region" description="Helical" evidence="15">
    <location>
        <begin position="356"/>
        <end position="376"/>
    </location>
</feature>
<dbReference type="EMBL" id="JAWNGG020000187">
    <property type="protein sequence ID" value="KAK9297668.1"/>
    <property type="molecule type" value="Genomic_DNA"/>
</dbReference>
<sequence>MYKCMNDWDPCTIQHDSGSESAPLFSSGSHTSIEPVIFQDSETSDLDSTSMNSYFKYGSLGSCSQHSNVIQVPKRPPPLADDHTLVTPLILNTSSSSNVTQDRCYEIYNTDLETVETCKDIKSKQSSLVTIFSIWNTILGSSLLTIPWGIQMAGFFPGIILILVMSGLCLYTAYCLLLVHKYYGRQKGIEVIQLCRIYLNKWVEYVAKIFSIAVLLGATIAYWILMSNFLYNSVNFIYDSIVSQYSANDNTSYASEVLCPKRIIYNSTNLVIHDYTYNTLGPFWDLYKTVPIFLGLLIFPFLNFNSPTFFTKFNSLGTMSIIYLIIFVLIKSYSWGINMNEIEWTTSWTLKLSFPALSGMLALSFFIHNIIITIMQNNHDQSKNGRDLSIAYLLVTSTYIIVGVVFYICFPLSKLCIEDNLLNNFQKWNGLTVGVRIVLLFQLLTVYPLLAYMLRVQLLLSICKTFNTSYVILINVVLVSICILFAVFIPYIGTIIRYTGALSGFIYIFTLPNLLYLVILKQQKRLTIFSMLLHISIPIFGFLNLVAQFFITEY</sequence>
<evidence type="ECO:0000313" key="17">
    <source>
        <dbReference type="EMBL" id="KAK9297668.1"/>
    </source>
</evidence>
<evidence type="ECO:0000313" key="18">
    <source>
        <dbReference type="Proteomes" id="UP001432146"/>
    </source>
</evidence>
<keyword evidence="3" id="KW-0813">Transport</keyword>
<organism evidence="17 18">
    <name type="scientific">Tetragonisca angustula</name>
    <dbReference type="NCBI Taxonomy" id="166442"/>
    <lineage>
        <taxon>Eukaryota</taxon>
        <taxon>Metazoa</taxon>
        <taxon>Ecdysozoa</taxon>
        <taxon>Arthropoda</taxon>
        <taxon>Hexapoda</taxon>
        <taxon>Insecta</taxon>
        <taxon>Pterygota</taxon>
        <taxon>Neoptera</taxon>
        <taxon>Endopterygota</taxon>
        <taxon>Hymenoptera</taxon>
        <taxon>Apocrita</taxon>
        <taxon>Aculeata</taxon>
        <taxon>Apoidea</taxon>
        <taxon>Anthophila</taxon>
        <taxon>Apidae</taxon>
        <taxon>Tetragonisca</taxon>
    </lineage>
</organism>
<keyword evidence="5" id="KW-0479">Metal-binding</keyword>
<feature type="domain" description="Amino acid transporter transmembrane" evidence="16">
    <location>
        <begin position="308"/>
        <end position="547"/>
    </location>
</feature>
<proteinExistence type="inferred from homology"/>
<evidence type="ECO:0000256" key="2">
    <source>
        <dbReference type="ARBA" id="ARBA00004155"/>
    </source>
</evidence>
<keyword evidence="9" id="KW-0915">Sodium</keyword>
<evidence type="ECO:0000256" key="15">
    <source>
        <dbReference type="SAM" id="Phobius"/>
    </source>
</evidence>
<dbReference type="GO" id="GO:0046872">
    <property type="term" value="F:metal ion binding"/>
    <property type="evidence" value="ECO:0007669"/>
    <property type="project" value="UniProtKB-KW"/>
</dbReference>
<evidence type="ECO:0000256" key="14">
    <source>
        <dbReference type="ARBA" id="ARBA00038442"/>
    </source>
</evidence>
<protein>
    <recommendedName>
        <fullName evidence="16">Amino acid transporter transmembrane domain-containing protein</fullName>
    </recommendedName>
</protein>
<dbReference type="GO" id="GO:0015179">
    <property type="term" value="F:L-amino acid transmembrane transporter activity"/>
    <property type="evidence" value="ECO:0007669"/>
    <property type="project" value="TreeGrafter"/>
</dbReference>
<dbReference type="PANTHER" id="PTHR22950">
    <property type="entry name" value="AMINO ACID TRANSPORTER"/>
    <property type="match status" value="1"/>
</dbReference>
<dbReference type="PANTHER" id="PTHR22950:SF244">
    <property type="entry name" value="NEUTRAL AMINO ACID TRANSPORTER 9"/>
    <property type="match status" value="1"/>
</dbReference>
<feature type="domain" description="Amino acid transporter transmembrane" evidence="16">
    <location>
        <begin position="126"/>
        <end position="240"/>
    </location>
</feature>
<dbReference type="GO" id="GO:0005765">
    <property type="term" value="C:lysosomal membrane"/>
    <property type="evidence" value="ECO:0007669"/>
    <property type="project" value="UniProtKB-SubCell"/>
</dbReference>
<dbReference type="Pfam" id="PF01490">
    <property type="entry name" value="Aa_trans"/>
    <property type="match status" value="2"/>
</dbReference>
<evidence type="ECO:0000256" key="11">
    <source>
        <dbReference type="ARBA" id="ARBA00023157"/>
    </source>
</evidence>
<feature type="transmembrane region" description="Helical" evidence="15">
    <location>
        <begin position="433"/>
        <end position="454"/>
    </location>
</feature>
<feature type="transmembrane region" description="Helical" evidence="15">
    <location>
        <begin position="156"/>
        <end position="179"/>
    </location>
</feature>
<feature type="transmembrane region" description="Helical" evidence="15">
    <location>
        <begin position="466"/>
        <end position="489"/>
    </location>
</feature>
<gene>
    <name evidence="17" type="ORF">QLX08_008718</name>
</gene>
<feature type="transmembrane region" description="Helical" evidence="15">
    <location>
        <begin position="128"/>
        <end position="150"/>
    </location>
</feature>
<reference evidence="17 18" key="1">
    <citation type="submission" date="2024-05" db="EMBL/GenBank/DDBJ databases">
        <title>The nuclear and mitochondrial genome assemblies of Tetragonisca angustula (Apidae: Meliponini), a tiny yet remarkable pollinator in the Neotropics.</title>
        <authorList>
            <person name="Ferrari R."/>
            <person name="Ricardo P.C."/>
            <person name="Dias F.C."/>
            <person name="Araujo N.S."/>
            <person name="Soares D.O."/>
            <person name="Zhou Q.-S."/>
            <person name="Zhu C.-D."/>
            <person name="Coutinho L."/>
            <person name="Airas M.C."/>
            <person name="Batista T.M."/>
        </authorList>
    </citation>
    <scope>NUCLEOTIDE SEQUENCE [LARGE SCALE GENOMIC DNA]</scope>
    <source>
        <strain evidence="17">ASF017062</strain>
        <tissue evidence="17">Abdomen</tissue>
    </source>
</reference>
<evidence type="ECO:0000256" key="3">
    <source>
        <dbReference type="ARBA" id="ARBA00022448"/>
    </source>
</evidence>
<keyword evidence="12" id="KW-0325">Glycoprotein</keyword>
<evidence type="ECO:0000256" key="1">
    <source>
        <dbReference type="ARBA" id="ARBA00004107"/>
    </source>
</evidence>
<feature type="transmembrane region" description="Helical" evidence="15">
    <location>
        <begin position="286"/>
        <end position="304"/>
    </location>
</feature>
<keyword evidence="10 15" id="KW-0472">Membrane</keyword>
<dbReference type="GO" id="GO:0031902">
    <property type="term" value="C:late endosome membrane"/>
    <property type="evidence" value="ECO:0007669"/>
    <property type="project" value="UniProtKB-SubCell"/>
</dbReference>
<feature type="transmembrane region" description="Helical" evidence="15">
    <location>
        <begin position="495"/>
        <end position="519"/>
    </location>
</feature>
<comment type="subcellular location">
    <subcellularLocation>
        <location evidence="1">Late endosome membrane</location>
        <topology evidence="1">Multi-pass membrane protein</topology>
    </subcellularLocation>
    <subcellularLocation>
        <location evidence="2">Lysosome membrane</location>
        <topology evidence="2">Multi-pass membrane protein</topology>
    </subcellularLocation>
</comment>
<evidence type="ECO:0000256" key="12">
    <source>
        <dbReference type="ARBA" id="ARBA00023180"/>
    </source>
</evidence>
<feature type="transmembrane region" description="Helical" evidence="15">
    <location>
        <begin position="388"/>
        <end position="413"/>
    </location>
</feature>
<evidence type="ECO:0000256" key="8">
    <source>
        <dbReference type="ARBA" id="ARBA00022989"/>
    </source>
</evidence>
<evidence type="ECO:0000256" key="7">
    <source>
        <dbReference type="ARBA" id="ARBA00022970"/>
    </source>
</evidence>
<feature type="transmembrane region" description="Helical" evidence="15">
    <location>
        <begin position="316"/>
        <end position="336"/>
    </location>
</feature>
<evidence type="ECO:0000256" key="4">
    <source>
        <dbReference type="ARBA" id="ARBA00022692"/>
    </source>
</evidence>
<dbReference type="Proteomes" id="UP001432146">
    <property type="component" value="Unassembled WGS sequence"/>
</dbReference>
<keyword evidence="8 15" id="KW-1133">Transmembrane helix</keyword>
<keyword evidence="7" id="KW-0029">Amino-acid transport</keyword>
<feature type="transmembrane region" description="Helical" evidence="15">
    <location>
        <begin position="205"/>
        <end position="225"/>
    </location>
</feature>
<feature type="transmembrane region" description="Helical" evidence="15">
    <location>
        <begin position="531"/>
        <end position="551"/>
    </location>
</feature>
<name>A0AAW0ZKK6_9HYME</name>
<dbReference type="AlphaFoldDB" id="A0AAW0ZKK6"/>